<sequence length="457" mass="52150">MNESSNSVMFRCDKCSAVIEGELAFLNHLSTQHFEYYPYRCGYCAENGEVHSTTTENKMKHHMETIHCVKDLKILVHKKHDIETKLQAIVEKCRLMTENAPVGLKSASHQAYNAQNEGVESSIRSRYHREATSSLPKIRESSVEASETTVDNTPDMIRVEESLTKHQDHNNRTSLANESNLLSDDAHEEFPVTQTTSKTRSKLISITAVDADINENQEYFAETAIQTPAQSSSYDSVAKPMQRKRSLPINDRNNRMQTNSKRFPKEKNSTEMQYQRNRRSYSSAQKGNLNNHVRTHTREKPFKCSQCSFASAHKSSLDRHVRTHSGEKPFKCDQCSYTNAHRRNLVIHTRIHTGEKPFKCDQCSYASIHKGNLVKHIRTHTGKNPFKCSQCSYSSAEKSSLNSHERTHKREKPFKCSQCSYSSAQKVNLENHVLTHTGEKPFKLNQGTNASTTNFES</sequence>
<dbReference type="Pfam" id="PF13909">
    <property type="entry name" value="zf-H2C2_5"/>
    <property type="match status" value="3"/>
</dbReference>
<keyword evidence="1" id="KW-0479">Metal-binding</keyword>
<dbReference type="PANTHER" id="PTHR24403">
    <property type="entry name" value="ZINC FINGER PROTEIN"/>
    <property type="match status" value="1"/>
</dbReference>
<dbReference type="GO" id="GO:0045944">
    <property type="term" value="P:positive regulation of transcription by RNA polymerase II"/>
    <property type="evidence" value="ECO:0007669"/>
    <property type="project" value="TreeGrafter"/>
</dbReference>
<evidence type="ECO:0000256" key="4">
    <source>
        <dbReference type="ARBA" id="ARBA00022833"/>
    </source>
</evidence>
<feature type="domain" description="C2H2-type" evidence="7">
    <location>
        <begin position="302"/>
        <end position="329"/>
    </location>
</feature>
<dbReference type="EMBL" id="JAKKPZ010000413">
    <property type="protein sequence ID" value="KAI1695332.1"/>
    <property type="molecule type" value="Genomic_DNA"/>
</dbReference>
<evidence type="ECO:0000256" key="1">
    <source>
        <dbReference type="ARBA" id="ARBA00022723"/>
    </source>
</evidence>
<evidence type="ECO:0000313" key="8">
    <source>
        <dbReference type="EMBL" id="KAI1695332.1"/>
    </source>
</evidence>
<feature type="region of interest" description="Disordered" evidence="6">
    <location>
        <begin position="438"/>
        <end position="457"/>
    </location>
</feature>
<evidence type="ECO:0000256" key="6">
    <source>
        <dbReference type="SAM" id="MobiDB-lite"/>
    </source>
</evidence>
<feature type="domain" description="C2H2-type" evidence="7">
    <location>
        <begin position="358"/>
        <end position="385"/>
    </location>
</feature>
<reference evidence="8" key="1">
    <citation type="submission" date="2022-01" db="EMBL/GenBank/DDBJ databases">
        <title>Genome Sequence Resource for Two Populations of Ditylenchus destructor, the Migratory Endoparasitic Phytonematode.</title>
        <authorList>
            <person name="Zhang H."/>
            <person name="Lin R."/>
            <person name="Xie B."/>
        </authorList>
    </citation>
    <scope>NUCLEOTIDE SEQUENCE</scope>
    <source>
        <strain evidence="8">BazhouSP</strain>
    </source>
</reference>
<keyword evidence="9" id="KW-1185">Reference proteome</keyword>
<evidence type="ECO:0000259" key="7">
    <source>
        <dbReference type="PROSITE" id="PS50157"/>
    </source>
</evidence>
<evidence type="ECO:0000256" key="5">
    <source>
        <dbReference type="PROSITE-ProRule" id="PRU00042"/>
    </source>
</evidence>
<keyword evidence="3 5" id="KW-0863">Zinc-finger</keyword>
<dbReference type="Proteomes" id="UP001201812">
    <property type="component" value="Unassembled WGS sequence"/>
</dbReference>
<dbReference type="GO" id="GO:0005634">
    <property type="term" value="C:nucleus"/>
    <property type="evidence" value="ECO:0007669"/>
    <property type="project" value="TreeGrafter"/>
</dbReference>
<gene>
    <name evidence="8" type="ORF">DdX_19630</name>
</gene>
<dbReference type="FunFam" id="3.30.160.60:FF:000448">
    <property type="entry name" value="RE1-silencing transcription factor A"/>
    <property type="match status" value="3"/>
</dbReference>
<dbReference type="FunFam" id="3.30.160.60:FF:002319">
    <property type="entry name" value="Uncharacterized protein"/>
    <property type="match status" value="1"/>
</dbReference>
<dbReference type="PROSITE" id="PS00028">
    <property type="entry name" value="ZINC_FINGER_C2H2_1"/>
    <property type="match status" value="1"/>
</dbReference>
<keyword evidence="4" id="KW-0862">Zinc</keyword>
<feature type="compositionally biased region" description="Polar residues" evidence="6">
    <location>
        <begin position="445"/>
        <end position="457"/>
    </location>
</feature>
<dbReference type="InterPro" id="IPR036236">
    <property type="entry name" value="Znf_C2H2_sf"/>
</dbReference>
<protein>
    <submittedName>
        <fullName evidence="8">C2H2-type zinc-finger domain-containing protein</fullName>
    </submittedName>
</protein>
<accession>A0AAD4QX81</accession>
<dbReference type="AlphaFoldDB" id="A0AAD4QX81"/>
<feature type="domain" description="C2H2-type" evidence="7">
    <location>
        <begin position="330"/>
        <end position="357"/>
    </location>
</feature>
<dbReference type="SMART" id="SM00355">
    <property type="entry name" value="ZnF_C2H2"/>
    <property type="match status" value="7"/>
</dbReference>
<dbReference type="GO" id="GO:0008270">
    <property type="term" value="F:zinc ion binding"/>
    <property type="evidence" value="ECO:0007669"/>
    <property type="project" value="UniProtKB-KW"/>
</dbReference>
<feature type="compositionally biased region" description="Polar residues" evidence="6">
    <location>
        <begin position="270"/>
        <end position="280"/>
    </location>
</feature>
<dbReference type="Gene3D" id="3.30.160.60">
    <property type="entry name" value="Classic Zinc Finger"/>
    <property type="match status" value="6"/>
</dbReference>
<dbReference type="InterPro" id="IPR050688">
    <property type="entry name" value="Zinc_finger/UBP_domain"/>
</dbReference>
<evidence type="ECO:0000256" key="2">
    <source>
        <dbReference type="ARBA" id="ARBA00022737"/>
    </source>
</evidence>
<feature type="domain" description="C2H2-type" evidence="7">
    <location>
        <begin position="414"/>
        <end position="441"/>
    </location>
</feature>
<dbReference type="PROSITE" id="PS50157">
    <property type="entry name" value="ZINC_FINGER_C2H2_2"/>
    <property type="match status" value="5"/>
</dbReference>
<keyword evidence="2" id="KW-0677">Repeat</keyword>
<evidence type="ECO:0000313" key="9">
    <source>
        <dbReference type="Proteomes" id="UP001201812"/>
    </source>
</evidence>
<feature type="region of interest" description="Disordered" evidence="6">
    <location>
        <begin position="251"/>
        <end position="280"/>
    </location>
</feature>
<feature type="region of interest" description="Disordered" evidence="6">
    <location>
        <begin position="127"/>
        <end position="150"/>
    </location>
</feature>
<feature type="domain" description="C2H2-type" evidence="7">
    <location>
        <begin position="386"/>
        <end position="413"/>
    </location>
</feature>
<evidence type="ECO:0000256" key="3">
    <source>
        <dbReference type="ARBA" id="ARBA00022771"/>
    </source>
</evidence>
<dbReference type="SUPFAM" id="SSF57667">
    <property type="entry name" value="beta-beta-alpha zinc fingers"/>
    <property type="match status" value="3"/>
</dbReference>
<dbReference type="PANTHER" id="PTHR24403:SF109">
    <property type="entry name" value="ZINC FINGER PROTEIN 845-LIKE"/>
    <property type="match status" value="1"/>
</dbReference>
<organism evidence="8 9">
    <name type="scientific">Ditylenchus destructor</name>
    <dbReference type="NCBI Taxonomy" id="166010"/>
    <lineage>
        <taxon>Eukaryota</taxon>
        <taxon>Metazoa</taxon>
        <taxon>Ecdysozoa</taxon>
        <taxon>Nematoda</taxon>
        <taxon>Chromadorea</taxon>
        <taxon>Rhabditida</taxon>
        <taxon>Tylenchina</taxon>
        <taxon>Tylenchomorpha</taxon>
        <taxon>Sphaerularioidea</taxon>
        <taxon>Anguinidae</taxon>
        <taxon>Anguininae</taxon>
        <taxon>Ditylenchus</taxon>
    </lineage>
</organism>
<comment type="caution">
    <text evidence="8">The sequence shown here is derived from an EMBL/GenBank/DDBJ whole genome shotgun (WGS) entry which is preliminary data.</text>
</comment>
<dbReference type="InterPro" id="IPR013087">
    <property type="entry name" value="Znf_C2H2_type"/>
</dbReference>
<dbReference type="FunFam" id="3.30.160.60:FF:000624">
    <property type="entry name" value="zinc finger protein 697"/>
    <property type="match status" value="1"/>
</dbReference>
<name>A0AAD4QX81_9BILA</name>
<proteinExistence type="predicted"/>